<gene>
    <name evidence="1" type="ORF">E2C01_011715</name>
</gene>
<proteinExistence type="predicted"/>
<name>A0A5B7DBT5_PORTR</name>
<protein>
    <submittedName>
        <fullName evidence="1">Uncharacterized protein</fullName>
    </submittedName>
</protein>
<dbReference type="EMBL" id="VSRR010000713">
    <property type="protein sequence ID" value="MPC18821.1"/>
    <property type="molecule type" value="Genomic_DNA"/>
</dbReference>
<reference evidence="1 2" key="1">
    <citation type="submission" date="2019-05" db="EMBL/GenBank/DDBJ databases">
        <title>Another draft genome of Portunus trituberculatus and its Hox gene families provides insights of decapod evolution.</title>
        <authorList>
            <person name="Jeong J.-H."/>
            <person name="Song I."/>
            <person name="Kim S."/>
            <person name="Choi T."/>
            <person name="Kim D."/>
            <person name="Ryu S."/>
            <person name="Kim W."/>
        </authorList>
    </citation>
    <scope>NUCLEOTIDE SEQUENCE [LARGE SCALE GENOMIC DNA]</scope>
    <source>
        <tissue evidence="1">Muscle</tissue>
    </source>
</reference>
<accession>A0A5B7DBT5</accession>
<dbReference type="AlphaFoldDB" id="A0A5B7DBT5"/>
<comment type="caution">
    <text evidence="1">The sequence shown here is derived from an EMBL/GenBank/DDBJ whole genome shotgun (WGS) entry which is preliminary data.</text>
</comment>
<evidence type="ECO:0000313" key="2">
    <source>
        <dbReference type="Proteomes" id="UP000324222"/>
    </source>
</evidence>
<evidence type="ECO:0000313" key="1">
    <source>
        <dbReference type="EMBL" id="MPC18821.1"/>
    </source>
</evidence>
<keyword evidence="2" id="KW-1185">Reference proteome</keyword>
<dbReference type="Proteomes" id="UP000324222">
    <property type="component" value="Unassembled WGS sequence"/>
</dbReference>
<sequence length="67" mass="7242">MPRPGAVRDLPVLPAWGGVLTHVEVPAKSLWWSLLPSCDSEVAAATPLSVVNTGDHFYHKITPWPLG</sequence>
<organism evidence="1 2">
    <name type="scientific">Portunus trituberculatus</name>
    <name type="common">Swimming crab</name>
    <name type="synonym">Neptunus trituberculatus</name>
    <dbReference type="NCBI Taxonomy" id="210409"/>
    <lineage>
        <taxon>Eukaryota</taxon>
        <taxon>Metazoa</taxon>
        <taxon>Ecdysozoa</taxon>
        <taxon>Arthropoda</taxon>
        <taxon>Crustacea</taxon>
        <taxon>Multicrustacea</taxon>
        <taxon>Malacostraca</taxon>
        <taxon>Eumalacostraca</taxon>
        <taxon>Eucarida</taxon>
        <taxon>Decapoda</taxon>
        <taxon>Pleocyemata</taxon>
        <taxon>Brachyura</taxon>
        <taxon>Eubrachyura</taxon>
        <taxon>Portunoidea</taxon>
        <taxon>Portunidae</taxon>
        <taxon>Portuninae</taxon>
        <taxon>Portunus</taxon>
    </lineage>
</organism>